<keyword evidence="3" id="KW-1185">Reference proteome</keyword>
<evidence type="ECO:0000256" key="1">
    <source>
        <dbReference type="SAM" id="SignalP"/>
    </source>
</evidence>
<feature type="chain" id="PRO_5046055230" description="DUF2125 domain-containing protein" evidence="1">
    <location>
        <begin position="37"/>
        <end position="711"/>
    </location>
</feature>
<protein>
    <recommendedName>
        <fullName evidence="4">DUF2125 domain-containing protein</fullName>
    </recommendedName>
</protein>
<dbReference type="Proteomes" id="UP001209803">
    <property type="component" value="Chromosome"/>
</dbReference>
<dbReference type="RefSeq" id="WP_265680385.1">
    <property type="nucleotide sequence ID" value="NZ_CP120863.1"/>
</dbReference>
<sequence length="711" mass="76217">MISQTTLPSSRSSLRARAQILCLTTAMALVTGPALAQDNGIAAFNAYVAGLSALGLDVENGSVNYDEGSDTLTLTDSKLVFAGTISDLPSDDGDDTTTQDLEYSLSMESGTVTITGLTHDAGAFSADTWTYSDDSVLIVTGSVKGEGRLRAEGRMAGISATGYSFNMPEIPAEDPKRQASRWLPFLKATVLTSYEEVKVDSTAMTFEAYAIEDGQETPVVTGTMQMDGYVMADAKDGFIGSYSIDKVTQNLQTLEPGSGNMVNQTTSQGKTIYENIDAAAFVDLFDPDVPVTGDEIVMIGSGSAVDYENTQEILPGMTLKMNVESATMGEMTVTKRDHDFLAVFDELLDTKEPSPEKIITSVFQLYRSFGISDARVSGVSLNVPSPDTDGGFDVNIKEMAMTNVNSDGIGEMMIVGVDAPELPEGASVKLDWAAIGDIEFAEYTPMKAMISTLMADPSYGENNPLEVARAFMPRSFGYEVQGLDVNVPDEGRIQIGKTEFKASTTVPPIPTSLFFKSDGIRAPISAVDDKDVEDMLRALGLEEIVWSDETRLYWDETTLELRLERLMVNIEGVGRAEASARFANVPKALFEDPEGQGQMAAITAQFVDASLVINDAGITAKGLKHIADAEGIPENVFREALVAQATEATRPIQNEAFTNMVSEAVSKFLENPGELKVTLVPANPVPLAQILGSMAAPQTIPDLLNVTVTAN</sequence>
<keyword evidence="1" id="KW-0732">Signal</keyword>
<accession>A0ABY8F1T1</accession>
<organism evidence="2 3">
    <name type="scientific">Roseibium porphyridii</name>
    <dbReference type="NCBI Taxonomy" id="2866279"/>
    <lineage>
        <taxon>Bacteria</taxon>
        <taxon>Pseudomonadati</taxon>
        <taxon>Pseudomonadota</taxon>
        <taxon>Alphaproteobacteria</taxon>
        <taxon>Hyphomicrobiales</taxon>
        <taxon>Stappiaceae</taxon>
        <taxon>Roseibium</taxon>
    </lineage>
</organism>
<evidence type="ECO:0008006" key="4">
    <source>
        <dbReference type="Google" id="ProtNLM"/>
    </source>
</evidence>
<gene>
    <name evidence="2" type="ORF">K1718_25330</name>
</gene>
<evidence type="ECO:0000313" key="2">
    <source>
        <dbReference type="EMBL" id="WFE89437.1"/>
    </source>
</evidence>
<reference evidence="2 3" key="1">
    <citation type="submission" date="2023-03" db="EMBL/GenBank/DDBJ databases">
        <title>Roseibium porphyridii sp. nov. and Roseibium rhodosorbium sp. nov. isolated from marine algae, Porphyridium cruentum and Rhodosorus marinus, respectively.</title>
        <authorList>
            <person name="Lee M.W."/>
            <person name="Choi B.J."/>
            <person name="Lee J.K."/>
            <person name="Choi D.G."/>
            <person name="Baek J.H."/>
            <person name="Bayburt H."/>
            <person name="Kim J.M."/>
            <person name="Han D.M."/>
            <person name="Kim K.H."/>
            <person name="Jeon C.O."/>
        </authorList>
    </citation>
    <scope>NUCLEOTIDE SEQUENCE [LARGE SCALE GENOMIC DNA]</scope>
    <source>
        <strain evidence="2 3">KMA01</strain>
    </source>
</reference>
<name>A0ABY8F1T1_9HYPH</name>
<proteinExistence type="predicted"/>
<dbReference type="EMBL" id="CP120863">
    <property type="protein sequence ID" value="WFE89437.1"/>
    <property type="molecule type" value="Genomic_DNA"/>
</dbReference>
<evidence type="ECO:0000313" key="3">
    <source>
        <dbReference type="Proteomes" id="UP001209803"/>
    </source>
</evidence>
<feature type="signal peptide" evidence="1">
    <location>
        <begin position="1"/>
        <end position="36"/>
    </location>
</feature>